<dbReference type="Proteomes" id="UP000193920">
    <property type="component" value="Unassembled WGS sequence"/>
</dbReference>
<organism evidence="1 2">
    <name type="scientific">Neocallimastix californiae</name>
    <dbReference type="NCBI Taxonomy" id="1754190"/>
    <lineage>
        <taxon>Eukaryota</taxon>
        <taxon>Fungi</taxon>
        <taxon>Fungi incertae sedis</taxon>
        <taxon>Chytridiomycota</taxon>
        <taxon>Chytridiomycota incertae sedis</taxon>
        <taxon>Neocallimastigomycetes</taxon>
        <taxon>Neocallimastigales</taxon>
        <taxon>Neocallimastigaceae</taxon>
        <taxon>Neocallimastix</taxon>
    </lineage>
</organism>
<accession>A0A1Y2CB38</accession>
<evidence type="ECO:0000313" key="1">
    <source>
        <dbReference type="EMBL" id="ORY44243.1"/>
    </source>
</evidence>
<protein>
    <submittedName>
        <fullName evidence="1">Uncharacterized protein</fullName>
    </submittedName>
</protein>
<proteinExistence type="predicted"/>
<dbReference type="AlphaFoldDB" id="A0A1Y2CB38"/>
<keyword evidence="2" id="KW-1185">Reference proteome</keyword>
<gene>
    <name evidence="1" type="ORF">LY90DRAFT_509679</name>
</gene>
<reference evidence="1 2" key="1">
    <citation type="submission" date="2016-08" db="EMBL/GenBank/DDBJ databases">
        <title>A Parts List for Fungal Cellulosomes Revealed by Comparative Genomics.</title>
        <authorList>
            <consortium name="DOE Joint Genome Institute"/>
            <person name="Haitjema C.H."/>
            <person name="Gilmore S.P."/>
            <person name="Henske J.K."/>
            <person name="Solomon K.V."/>
            <person name="De Groot R."/>
            <person name="Kuo A."/>
            <person name="Mondo S.J."/>
            <person name="Salamov A.A."/>
            <person name="Labutti K."/>
            <person name="Zhao Z."/>
            <person name="Chiniquy J."/>
            <person name="Barry K."/>
            <person name="Brewer H.M."/>
            <person name="Purvine S.O."/>
            <person name="Wright A.T."/>
            <person name="Boxma B."/>
            <person name="Van Alen T."/>
            <person name="Hackstein J.H."/>
            <person name="Baker S.E."/>
            <person name="Grigoriev I.V."/>
            <person name="O'Malley M.A."/>
        </authorList>
    </citation>
    <scope>NUCLEOTIDE SEQUENCE [LARGE SCALE GENOMIC DNA]</scope>
    <source>
        <strain evidence="1 2">G1</strain>
    </source>
</reference>
<dbReference type="EMBL" id="MCOG01000114">
    <property type="protein sequence ID" value="ORY44243.1"/>
    <property type="molecule type" value="Genomic_DNA"/>
</dbReference>
<name>A0A1Y2CB38_9FUNG</name>
<comment type="caution">
    <text evidence="1">The sequence shown here is derived from an EMBL/GenBank/DDBJ whole genome shotgun (WGS) entry which is preliminary data.</text>
</comment>
<sequence length="201" mass="23074">MKFNFISYYLIDKSNYEISSTQGTLFYCSEENKACDEINKIGYYVVDKNTIYTCKLDNVNGFYCIKENLTKDDNQCDEQHIGKLYSKNSSDIISLCLNYDDDTSSLQPEAISVDLTNNNISENYIIKKNSDNIFNLDEGENYALINIKNKVITLNPNYKNGLKNVYIDKSTYKVVEKSETVNLEPRNILEINCVNAKCSDN</sequence>
<evidence type="ECO:0000313" key="2">
    <source>
        <dbReference type="Proteomes" id="UP000193920"/>
    </source>
</evidence>